<dbReference type="PROSITE" id="PS50097">
    <property type="entry name" value="BTB"/>
    <property type="match status" value="1"/>
</dbReference>
<feature type="region of interest" description="Disordered" evidence="1">
    <location>
        <begin position="36"/>
        <end position="55"/>
    </location>
</feature>
<name>S8DTX5_FOMSC</name>
<dbReference type="InParanoid" id="S8DTX5"/>
<dbReference type="AlphaFoldDB" id="S8DTX5"/>
<evidence type="ECO:0000259" key="2">
    <source>
        <dbReference type="PROSITE" id="PS50097"/>
    </source>
</evidence>
<sequence length="72" mass="7794">ADIVLRTADGTDFYVHKTILRMSSTFFQTMFSLPQPNAPARDSTENGFALNSGAAPEVLPVPESSHVLESVL</sequence>
<dbReference type="SUPFAM" id="SSF54695">
    <property type="entry name" value="POZ domain"/>
    <property type="match status" value="1"/>
</dbReference>
<gene>
    <name evidence="3" type="ORF">FOMPIDRAFT_17317</name>
</gene>
<evidence type="ECO:0000256" key="1">
    <source>
        <dbReference type="SAM" id="MobiDB-lite"/>
    </source>
</evidence>
<feature type="non-terminal residue" evidence="3">
    <location>
        <position position="72"/>
    </location>
</feature>
<evidence type="ECO:0000313" key="3">
    <source>
        <dbReference type="EMBL" id="EPS96062.1"/>
    </source>
</evidence>
<organism evidence="3 4">
    <name type="scientific">Fomitopsis schrenkii</name>
    <name type="common">Brown rot fungus</name>
    <dbReference type="NCBI Taxonomy" id="2126942"/>
    <lineage>
        <taxon>Eukaryota</taxon>
        <taxon>Fungi</taxon>
        <taxon>Dikarya</taxon>
        <taxon>Basidiomycota</taxon>
        <taxon>Agaricomycotina</taxon>
        <taxon>Agaricomycetes</taxon>
        <taxon>Polyporales</taxon>
        <taxon>Fomitopsis</taxon>
    </lineage>
</organism>
<dbReference type="Proteomes" id="UP000015241">
    <property type="component" value="Unassembled WGS sequence"/>
</dbReference>
<reference evidence="3 4" key="1">
    <citation type="journal article" date="2012" name="Science">
        <title>The Paleozoic origin of enzymatic lignin decomposition reconstructed from 31 fungal genomes.</title>
        <authorList>
            <person name="Floudas D."/>
            <person name="Binder M."/>
            <person name="Riley R."/>
            <person name="Barry K."/>
            <person name="Blanchette R.A."/>
            <person name="Henrissat B."/>
            <person name="Martinez A.T."/>
            <person name="Otillar R."/>
            <person name="Spatafora J.W."/>
            <person name="Yadav J.S."/>
            <person name="Aerts A."/>
            <person name="Benoit I."/>
            <person name="Boyd A."/>
            <person name="Carlson A."/>
            <person name="Copeland A."/>
            <person name="Coutinho P.M."/>
            <person name="de Vries R.P."/>
            <person name="Ferreira P."/>
            <person name="Findley K."/>
            <person name="Foster B."/>
            <person name="Gaskell J."/>
            <person name="Glotzer D."/>
            <person name="Gorecki P."/>
            <person name="Heitman J."/>
            <person name="Hesse C."/>
            <person name="Hori C."/>
            <person name="Igarashi K."/>
            <person name="Jurgens J.A."/>
            <person name="Kallen N."/>
            <person name="Kersten P."/>
            <person name="Kohler A."/>
            <person name="Kuees U."/>
            <person name="Kumar T.K.A."/>
            <person name="Kuo A."/>
            <person name="LaButti K."/>
            <person name="Larrondo L.F."/>
            <person name="Lindquist E."/>
            <person name="Ling A."/>
            <person name="Lombard V."/>
            <person name="Lucas S."/>
            <person name="Lundell T."/>
            <person name="Martin R."/>
            <person name="McLaughlin D.J."/>
            <person name="Morgenstern I."/>
            <person name="Morin E."/>
            <person name="Murat C."/>
            <person name="Nagy L.G."/>
            <person name="Nolan M."/>
            <person name="Ohm R.A."/>
            <person name="Patyshakuliyeva A."/>
            <person name="Rokas A."/>
            <person name="Ruiz-Duenas F.J."/>
            <person name="Sabat G."/>
            <person name="Salamov A."/>
            <person name="Samejima M."/>
            <person name="Schmutz J."/>
            <person name="Slot J.C."/>
            <person name="St John F."/>
            <person name="Stenlid J."/>
            <person name="Sun H."/>
            <person name="Sun S."/>
            <person name="Syed K."/>
            <person name="Tsang A."/>
            <person name="Wiebenga A."/>
            <person name="Young D."/>
            <person name="Pisabarro A."/>
            <person name="Eastwood D.C."/>
            <person name="Martin F."/>
            <person name="Cullen D."/>
            <person name="Grigoriev I.V."/>
            <person name="Hibbett D.S."/>
        </authorList>
    </citation>
    <scope>NUCLEOTIDE SEQUENCE</scope>
    <source>
        <strain evidence="4">FP-58527</strain>
    </source>
</reference>
<dbReference type="OrthoDB" id="2790546at2759"/>
<evidence type="ECO:0000313" key="4">
    <source>
        <dbReference type="Proteomes" id="UP000015241"/>
    </source>
</evidence>
<accession>S8DTX5</accession>
<dbReference type="HOGENOM" id="CLU_188781_0_0_1"/>
<dbReference type="InterPro" id="IPR000210">
    <property type="entry name" value="BTB/POZ_dom"/>
</dbReference>
<dbReference type="Pfam" id="PF00651">
    <property type="entry name" value="BTB"/>
    <property type="match status" value="1"/>
</dbReference>
<protein>
    <recommendedName>
        <fullName evidence="2">BTB domain-containing protein</fullName>
    </recommendedName>
</protein>
<feature type="domain" description="BTB" evidence="2">
    <location>
        <begin position="1"/>
        <end position="72"/>
    </location>
</feature>
<proteinExistence type="predicted"/>
<dbReference type="InterPro" id="IPR011333">
    <property type="entry name" value="SKP1/BTB/POZ_sf"/>
</dbReference>
<feature type="non-terminal residue" evidence="3">
    <location>
        <position position="1"/>
    </location>
</feature>
<dbReference type="EMBL" id="KE504195">
    <property type="protein sequence ID" value="EPS96062.1"/>
    <property type="molecule type" value="Genomic_DNA"/>
</dbReference>
<keyword evidence="4" id="KW-1185">Reference proteome</keyword>
<dbReference type="Gene3D" id="3.30.710.10">
    <property type="entry name" value="Potassium Channel Kv1.1, Chain A"/>
    <property type="match status" value="1"/>
</dbReference>
<dbReference type="CDD" id="cd18186">
    <property type="entry name" value="BTB_POZ_ZBTB_KLHL-like"/>
    <property type="match status" value="1"/>
</dbReference>